<dbReference type="Gene3D" id="2.30.29.30">
    <property type="entry name" value="Pleckstrin-homology domain (PH domain)/Phosphotyrosine-binding domain (PTB)"/>
    <property type="match status" value="1"/>
</dbReference>
<feature type="coiled-coil region" evidence="2">
    <location>
        <begin position="46"/>
        <end position="173"/>
    </location>
</feature>
<dbReference type="PANTHER" id="PTHR12156:SF23">
    <property type="entry name" value="PLECKSTRIN HOMOLOGY-LIKE DOMAIN FAMILY B MEMBER 1"/>
    <property type="match status" value="1"/>
</dbReference>
<evidence type="ECO:0000259" key="4">
    <source>
        <dbReference type="PROSITE" id="PS50003"/>
    </source>
</evidence>
<dbReference type="AlphaFoldDB" id="A0A8D3ATS5"/>
<gene>
    <name evidence="5" type="primary">LOC118301128</name>
</gene>
<reference evidence="5" key="2">
    <citation type="submission" date="2025-08" db="UniProtKB">
        <authorList>
            <consortium name="Ensembl"/>
        </authorList>
    </citation>
    <scope>IDENTIFICATION</scope>
</reference>
<evidence type="ECO:0000313" key="6">
    <source>
        <dbReference type="Proteomes" id="UP000694558"/>
    </source>
</evidence>
<evidence type="ECO:0000313" key="5">
    <source>
        <dbReference type="Ensembl" id="ENSSMAP00000023384.2"/>
    </source>
</evidence>
<accession>A0A8D3ATS5</accession>
<dbReference type="Proteomes" id="UP000694558">
    <property type="component" value="Chromosome 4"/>
</dbReference>
<dbReference type="SUPFAM" id="SSF50729">
    <property type="entry name" value="PH domain-like"/>
    <property type="match status" value="1"/>
</dbReference>
<keyword evidence="1 2" id="KW-0175">Coiled coil</keyword>
<dbReference type="SMART" id="SM00233">
    <property type="entry name" value="PH"/>
    <property type="match status" value="1"/>
</dbReference>
<dbReference type="GO" id="GO:0045180">
    <property type="term" value="C:basal cortex"/>
    <property type="evidence" value="ECO:0007669"/>
    <property type="project" value="TreeGrafter"/>
</dbReference>
<evidence type="ECO:0000256" key="1">
    <source>
        <dbReference type="ARBA" id="ARBA00023054"/>
    </source>
</evidence>
<feature type="compositionally biased region" description="Polar residues" evidence="3">
    <location>
        <begin position="310"/>
        <end position="341"/>
    </location>
</feature>
<reference evidence="5" key="1">
    <citation type="submission" date="2023-05" db="EMBL/GenBank/DDBJ databases">
        <title>High-quality long-read genome of Scophthalmus maximus.</title>
        <authorList>
            <person name="Lien S."/>
            <person name="Martinez P."/>
        </authorList>
    </citation>
    <scope>NUCLEOTIDE SEQUENCE [LARGE SCALE GENOMIC DNA]</scope>
</reference>
<dbReference type="InterPro" id="IPR011993">
    <property type="entry name" value="PH-like_dom_sf"/>
</dbReference>
<proteinExistence type="predicted"/>
<dbReference type="Pfam" id="PF00169">
    <property type="entry name" value="PH"/>
    <property type="match status" value="1"/>
</dbReference>
<feature type="region of interest" description="Disordered" evidence="3">
    <location>
        <begin position="305"/>
        <end position="341"/>
    </location>
</feature>
<dbReference type="PROSITE" id="PS50003">
    <property type="entry name" value="PH_DOMAIN"/>
    <property type="match status" value="1"/>
</dbReference>
<feature type="coiled-coil region" evidence="2">
    <location>
        <begin position="346"/>
        <end position="412"/>
    </location>
</feature>
<organism evidence="5 6">
    <name type="scientific">Scophthalmus maximus</name>
    <name type="common">Turbot</name>
    <name type="synonym">Psetta maxima</name>
    <dbReference type="NCBI Taxonomy" id="52904"/>
    <lineage>
        <taxon>Eukaryota</taxon>
        <taxon>Metazoa</taxon>
        <taxon>Chordata</taxon>
        <taxon>Craniata</taxon>
        <taxon>Vertebrata</taxon>
        <taxon>Euteleostomi</taxon>
        <taxon>Actinopterygii</taxon>
        <taxon>Neopterygii</taxon>
        <taxon>Teleostei</taxon>
        <taxon>Neoteleostei</taxon>
        <taxon>Acanthomorphata</taxon>
        <taxon>Carangaria</taxon>
        <taxon>Pleuronectiformes</taxon>
        <taxon>Pleuronectoidei</taxon>
        <taxon>Scophthalmidae</taxon>
        <taxon>Scophthalmus</taxon>
    </lineage>
</organism>
<dbReference type="InterPro" id="IPR037810">
    <property type="entry name" value="PHLDB1/2/3_PH"/>
</dbReference>
<dbReference type="Ensembl" id="ENSSMAT00000023651.2">
    <property type="protein sequence ID" value="ENSSMAP00000023384.2"/>
    <property type="gene ID" value="ENSSMAG00000036258.1"/>
</dbReference>
<dbReference type="GeneTree" id="ENSGT00940000155231"/>
<dbReference type="PANTHER" id="PTHR12156">
    <property type="entry name" value="PLECKSTRIN HOMOLOGY-LIKE DOMAIN, FAMILY B, MEMBER 3"/>
    <property type="match status" value="1"/>
</dbReference>
<feature type="region of interest" description="Disordered" evidence="3">
    <location>
        <begin position="1"/>
        <end position="41"/>
    </location>
</feature>
<dbReference type="InterPro" id="IPR052212">
    <property type="entry name" value="PH-like_domain"/>
</dbReference>
<protein>
    <submittedName>
        <fullName evidence="5">Pleckstrin homology-like domain, family B, member 1a</fullName>
    </submittedName>
</protein>
<name>A0A8D3ATS5_SCOMX</name>
<dbReference type="InterPro" id="IPR001849">
    <property type="entry name" value="PH_domain"/>
</dbReference>
<dbReference type="CDD" id="cd14673">
    <property type="entry name" value="PH_PHLDB1_2"/>
    <property type="match status" value="1"/>
</dbReference>
<feature type="domain" description="PH" evidence="4">
    <location>
        <begin position="461"/>
        <end position="564"/>
    </location>
</feature>
<sequence>METILHLQNDEETQREESSSTESTHQEESDKANFSGQEQVYLEEERNQVLARVDDLTHRVSELEQQLQETKQEAEMEQALLQAERRAEQEQVEAENEIISQLQVKLSQLDKAIQKEKDEGRANVSAQRKVLEKQRNEYNELKRQFDNCPLSLREQLQEQLSRKAEALECGTKQFEELEFCHLEEESSLEEKKETQSSQLLQERAEYHCSVARRKEKMAVLEAQVKQLGSQAAHDCERMVKDRTVTLQLLHKEQDRLCALERRHHTLTGEGHFPKPHSSMRDVSGNICLCTCSACTDVSPTVHHSILHHQSPPSGNQAYDTLSLESSDSMETSVSTGNSACTPESACGLEAQRIDEMEKMLKEAQQEKARLIENREREVQARRQMLEEERRRREEAERRLQDETAHRQRLVEEEVKMREKHFSQARPMTRYLPNRKEEFDLRAHVESSGHSIDICPYVILTEKMCKGHLVKMGGKIKSWKKRWFVFDRLKRNFNYYSDKHETKLKGLIYFQAIEEVYYDHLRSATKSPNPSLTFCVKTHDRLYYMVAPSPEAMRIWMDVIVTGAEGYTQFMS</sequence>
<evidence type="ECO:0000256" key="2">
    <source>
        <dbReference type="SAM" id="Coils"/>
    </source>
</evidence>
<dbReference type="GO" id="GO:0070507">
    <property type="term" value="P:regulation of microtubule cytoskeleton organization"/>
    <property type="evidence" value="ECO:0007669"/>
    <property type="project" value="TreeGrafter"/>
</dbReference>
<evidence type="ECO:0000256" key="3">
    <source>
        <dbReference type="SAM" id="MobiDB-lite"/>
    </source>
</evidence>